<comment type="caution">
    <text evidence="9">The sequence shown here is derived from an EMBL/GenBank/DDBJ whole genome shotgun (WGS) entry which is preliminary data.</text>
</comment>
<dbReference type="InterPro" id="IPR000819">
    <property type="entry name" value="Peptidase_M17_C"/>
</dbReference>
<dbReference type="InterPro" id="IPR008283">
    <property type="entry name" value="Peptidase_M17_N"/>
</dbReference>
<evidence type="ECO:0000256" key="7">
    <source>
        <dbReference type="ARBA" id="ARBA00022801"/>
    </source>
</evidence>
<dbReference type="PANTHER" id="PTHR11963">
    <property type="entry name" value="LEUCINE AMINOPEPTIDASE-RELATED"/>
    <property type="match status" value="1"/>
</dbReference>
<comment type="catalytic activity">
    <reaction evidence="1">
        <text>Release of an N-terminal amino acid, Xaa-|-Yaa-, in which Xaa is preferably Leu, but may be other amino acids including Pro although not Arg or Lys, and Yaa may be Pro. Amino acid amides and methyl esters are also readily hydrolyzed, but rates on arylamides are exceedingly low.</text>
        <dbReference type="EC" id="3.4.11.1"/>
    </reaction>
</comment>
<comment type="subunit">
    <text evidence="4">Homohexamer (dimer of homotrimers).</text>
</comment>
<evidence type="ECO:0000313" key="10">
    <source>
        <dbReference type="Proteomes" id="UP000612055"/>
    </source>
</evidence>
<dbReference type="AlphaFoldDB" id="A0A835XNN5"/>
<dbReference type="InterPro" id="IPR043472">
    <property type="entry name" value="Macro_dom-like"/>
</dbReference>
<name>A0A835XNN5_9CHLO</name>
<proteinExistence type="inferred from homology"/>
<evidence type="ECO:0000256" key="3">
    <source>
        <dbReference type="ARBA" id="ARBA00009528"/>
    </source>
</evidence>
<dbReference type="InterPro" id="IPR023042">
    <property type="entry name" value="Peptidase_M17_leu_NH2_pept"/>
</dbReference>
<dbReference type="SUPFAM" id="SSF52949">
    <property type="entry name" value="Macro domain-like"/>
    <property type="match status" value="1"/>
</dbReference>
<dbReference type="InterPro" id="IPR011356">
    <property type="entry name" value="Leucine_aapep/pepB"/>
</dbReference>
<dbReference type="GO" id="GO:0030145">
    <property type="term" value="F:manganese ion binding"/>
    <property type="evidence" value="ECO:0007669"/>
    <property type="project" value="InterPro"/>
</dbReference>
<organism evidence="9 10">
    <name type="scientific">Edaphochlamys debaryana</name>
    <dbReference type="NCBI Taxonomy" id="47281"/>
    <lineage>
        <taxon>Eukaryota</taxon>
        <taxon>Viridiplantae</taxon>
        <taxon>Chlorophyta</taxon>
        <taxon>core chlorophytes</taxon>
        <taxon>Chlorophyceae</taxon>
        <taxon>CS clade</taxon>
        <taxon>Chlamydomonadales</taxon>
        <taxon>Chlamydomonadales incertae sedis</taxon>
        <taxon>Edaphochlamys</taxon>
    </lineage>
</organism>
<dbReference type="Proteomes" id="UP000612055">
    <property type="component" value="Unassembled WGS sequence"/>
</dbReference>
<evidence type="ECO:0000256" key="6">
    <source>
        <dbReference type="ARBA" id="ARBA00022670"/>
    </source>
</evidence>
<keyword evidence="10" id="KW-1185">Reference proteome</keyword>
<dbReference type="HAMAP" id="MF_00181">
    <property type="entry name" value="Cytosol_peptidase_M17"/>
    <property type="match status" value="1"/>
</dbReference>
<dbReference type="CDD" id="cd00433">
    <property type="entry name" value="Peptidase_M17"/>
    <property type="match status" value="1"/>
</dbReference>
<keyword evidence="6" id="KW-0645">Protease</keyword>
<reference evidence="9" key="1">
    <citation type="journal article" date="2020" name="bioRxiv">
        <title>Comparative genomics of Chlamydomonas.</title>
        <authorList>
            <person name="Craig R.J."/>
            <person name="Hasan A.R."/>
            <person name="Ness R.W."/>
            <person name="Keightley P.D."/>
        </authorList>
    </citation>
    <scope>NUCLEOTIDE SEQUENCE</scope>
    <source>
        <strain evidence="9">CCAP 11/70</strain>
    </source>
</reference>
<dbReference type="GO" id="GO:0070006">
    <property type="term" value="F:metalloaminopeptidase activity"/>
    <property type="evidence" value="ECO:0007669"/>
    <property type="project" value="InterPro"/>
</dbReference>
<dbReference type="EMBL" id="JAEHOE010000117">
    <property type="protein sequence ID" value="KAG2486113.1"/>
    <property type="molecule type" value="Genomic_DNA"/>
</dbReference>
<keyword evidence="5" id="KW-0031">Aminopeptidase</keyword>
<dbReference type="PRINTS" id="PR00481">
    <property type="entry name" value="LAMNOPPTDASE"/>
</dbReference>
<dbReference type="NCBIfam" id="NF002076">
    <property type="entry name" value="PRK00913.2-3"/>
    <property type="match status" value="1"/>
</dbReference>
<evidence type="ECO:0000256" key="1">
    <source>
        <dbReference type="ARBA" id="ARBA00000135"/>
    </source>
</evidence>
<protein>
    <recommendedName>
        <fullName evidence="8">Cytosol aminopeptidase domain-containing protein</fullName>
    </recommendedName>
</protein>
<evidence type="ECO:0000256" key="2">
    <source>
        <dbReference type="ARBA" id="ARBA00001585"/>
    </source>
</evidence>
<dbReference type="Gene3D" id="3.40.220.10">
    <property type="entry name" value="Leucine Aminopeptidase, subunit E, domain 1"/>
    <property type="match status" value="1"/>
</dbReference>
<accession>A0A835XNN5</accession>
<evidence type="ECO:0000256" key="4">
    <source>
        <dbReference type="ARBA" id="ARBA00011867"/>
    </source>
</evidence>
<dbReference type="GO" id="GO:0006508">
    <property type="term" value="P:proteolysis"/>
    <property type="evidence" value="ECO:0007669"/>
    <property type="project" value="UniProtKB-KW"/>
</dbReference>
<evidence type="ECO:0000313" key="9">
    <source>
        <dbReference type="EMBL" id="KAG2486113.1"/>
    </source>
</evidence>
<comment type="catalytic activity">
    <reaction evidence="2">
        <text>Release of N-terminal proline from a peptide.</text>
        <dbReference type="EC" id="3.4.11.5"/>
    </reaction>
</comment>
<dbReference type="SUPFAM" id="SSF53187">
    <property type="entry name" value="Zn-dependent exopeptidases"/>
    <property type="match status" value="1"/>
</dbReference>
<dbReference type="OrthoDB" id="412814at2759"/>
<comment type="similarity">
    <text evidence="3">Belongs to the peptidase M17 family.</text>
</comment>
<gene>
    <name evidence="9" type="ORF">HYH03_015208</name>
</gene>
<feature type="domain" description="Cytosol aminopeptidase" evidence="8">
    <location>
        <begin position="377"/>
        <end position="384"/>
    </location>
</feature>
<sequence length="530" mass="53957">MKVPLEPESLPSVAVSAAPLAAFEGDLLVLGVTEEDFATEGEVTAIKTPALQEIDASLGGVLSELVAAGGVDGKPGSQSRVVRLGGGSKVGARWVALVGLGKGAKLSAASEWGASPFQGLGNAVATLAKANRAVTAAVALLGPWPETKAAAVSQIATGALLGGYETTRFKSKKSPTASKLGHLTILADLDAEAGAAAAARGVSVARGNLMTRYLVEAPPNVCTPTHLADTAKLIADAAPDVYSLRVYEKAECEEMKMGLFLGVAEASAEPLKFIHLKYSPPGGSASRKVAVVGKGLTFDSGGYNLKAGAGSMIEMMKFDMGGAGATLGAARILADLKPAGVEAHFIIAACENMVAGEGLRPGDILTAASGKTVEVNNTDAEGRLTLADAMWFAQEKCGVTSVVDIATLTGACMVALGMSIAGLMTPSEPMASSLQAAAKAAGEKVWRLPLEAEYFDSLKSPIADMKNTGARTGGAITAGLFLQQFVNEGVEWAHLDVAGPVWSEKANVPTGFGAALLAEWLIAQGAAPAK</sequence>
<dbReference type="Pfam" id="PF00883">
    <property type="entry name" value="Peptidase_M17"/>
    <property type="match status" value="1"/>
</dbReference>
<evidence type="ECO:0000256" key="5">
    <source>
        <dbReference type="ARBA" id="ARBA00022438"/>
    </source>
</evidence>
<keyword evidence="7" id="KW-0378">Hydrolase</keyword>
<dbReference type="PANTHER" id="PTHR11963:SF23">
    <property type="entry name" value="CYTOSOL AMINOPEPTIDASE"/>
    <property type="match status" value="1"/>
</dbReference>
<evidence type="ECO:0000259" key="8">
    <source>
        <dbReference type="PROSITE" id="PS00631"/>
    </source>
</evidence>
<dbReference type="GO" id="GO:0005737">
    <property type="term" value="C:cytoplasm"/>
    <property type="evidence" value="ECO:0007669"/>
    <property type="project" value="InterPro"/>
</dbReference>
<dbReference type="Gene3D" id="3.40.630.10">
    <property type="entry name" value="Zn peptidases"/>
    <property type="match status" value="1"/>
</dbReference>
<dbReference type="PROSITE" id="PS00631">
    <property type="entry name" value="CYTOSOL_AP"/>
    <property type="match status" value="1"/>
</dbReference>
<dbReference type="Pfam" id="PF02789">
    <property type="entry name" value="Peptidase_M17_N"/>
    <property type="match status" value="1"/>
</dbReference>